<dbReference type="InterPro" id="IPR001503">
    <property type="entry name" value="Glyco_trans_10"/>
</dbReference>
<evidence type="ECO:0000259" key="13">
    <source>
        <dbReference type="Pfam" id="PF17039"/>
    </source>
</evidence>
<keyword evidence="6 11" id="KW-0812">Transmembrane</keyword>
<evidence type="ECO:0000256" key="11">
    <source>
        <dbReference type="RuleBase" id="RU003832"/>
    </source>
</evidence>
<comment type="caution">
    <text evidence="14">The sequence shown here is derived from an EMBL/GenBank/DDBJ whole genome shotgun (WGS) entry which is preliminary data.</text>
</comment>
<keyword evidence="7" id="KW-0735">Signal-anchor</keyword>
<keyword evidence="15" id="KW-1185">Reference proteome</keyword>
<sequence>MLLTYMTECHYYFANIKQPSSSGVSHRYNWWSWPLYHSWTIHGGRPRIGNTLNATLDKYNLSEDFKHNEVIKFPARKTANPDGKKLILFSAPPFNEKKRISVDENLCGRCEFSYDTKLWSDADAVIHHVYPYQYPLKKRSFPAQLYVWMCHESPSTTAYTRLSRKTFREYDNMFNLTMTYRRDSGIYFPYFTALDVREEIRKNADLEDLDVLFASKDHLAAWAFGNCLYTKGSNTRTRIMLQLLELGLDVDVFGSCVFRSLPGHWWEIPQHLKRYKFYFSLENALHCRDYVTEKSWWNGLRAGTVPVIWGPMRTDVEAILPEGSFIFVEDFSTPQHLVSYLNYLDQHEEEYREYFNWRKEPISQKIPGRLGGGQKWTNVDVVGYCQLCHMLHDDDEHEKKYGTRPKRVVSSLYNWWYIDETKTCLTPRYFSEYFCGVFYYILFLQELYFKALTMSNIYVRLSVIAVVIIAFFRTKWFKK</sequence>
<evidence type="ECO:0000256" key="3">
    <source>
        <dbReference type="ARBA" id="ARBA00008919"/>
    </source>
</evidence>
<keyword evidence="10" id="KW-0325">Glycoprotein</keyword>
<dbReference type="Pfam" id="PF00852">
    <property type="entry name" value="Glyco_transf_10"/>
    <property type="match status" value="1"/>
</dbReference>
<comment type="subcellular location">
    <subcellularLocation>
        <location evidence="11">Golgi apparatus</location>
        <location evidence="11">Golgi stack membrane</location>
        <topology evidence="11">Single-pass type II membrane protein</topology>
    </subcellularLocation>
    <subcellularLocation>
        <location evidence="1">Membrane</location>
        <topology evidence="1">Single-pass membrane protein</topology>
    </subcellularLocation>
</comment>
<comment type="pathway">
    <text evidence="2">Protein modification; protein glycosylation.</text>
</comment>
<keyword evidence="5 11" id="KW-0808">Transferase</keyword>
<comment type="similarity">
    <text evidence="3 11">Belongs to the glycosyltransferase 10 family.</text>
</comment>
<evidence type="ECO:0000256" key="2">
    <source>
        <dbReference type="ARBA" id="ARBA00004922"/>
    </source>
</evidence>
<keyword evidence="11" id="KW-0333">Golgi apparatus</keyword>
<dbReference type="Pfam" id="PF17039">
    <property type="entry name" value="Glyco_tran_10_N"/>
    <property type="match status" value="1"/>
</dbReference>
<dbReference type="InterPro" id="IPR055270">
    <property type="entry name" value="Glyco_tran_10_C"/>
</dbReference>
<dbReference type="InterPro" id="IPR038577">
    <property type="entry name" value="GT10-like_C_sf"/>
</dbReference>
<gene>
    <name evidence="14" type="ORF">CVLEPA_LOCUS21508</name>
</gene>
<evidence type="ECO:0000259" key="12">
    <source>
        <dbReference type="Pfam" id="PF00852"/>
    </source>
</evidence>
<feature type="domain" description="Fucosyltransferase C-terminal" evidence="12">
    <location>
        <begin position="214"/>
        <end position="401"/>
    </location>
</feature>
<feature type="domain" description="Fucosyltransferase N-terminal" evidence="13">
    <location>
        <begin position="84"/>
        <end position="190"/>
    </location>
</feature>
<evidence type="ECO:0000256" key="7">
    <source>
        <dbReference type="ARBA" id="ARBA00022968"/>
    </source>
</evidence>
<name>A0ABP0GD37_CLALP</name>
<dbReference type="InterPro" id="IPR031481">
    <property type="entry name" value="Glyco_tran_10_N"/>
</dbReference>
<dbReference type="Gene3D" id="3.40.50.11660">
    <property type="entry name" value="Glycosyl transferase family 10, C-terminal domain"/>
    <property type="match status" value="1"/>
</dbReference>
<evidence type="ECO:0000256" key="5">
    <source>
        <dbReference type="ARBA" id="ARBA00022679"/>
    </source>
</evidence>
<dbReference type="EC" id="2.4.1.-" evidence="11"/>
<proteinExistence type="inferred from homology"/>
<feature type="transmembrane region" description="Helical" evidence="11">
    <location>
        <begin position="457"/>
        <end position="474"/>
    </location>
</feature>
<evidence type="ECO:0000256" key="8">
    <source>
        <dbReference type="ARBA" id="ARBA00022989"/>
    </source>
</evidence>
<dbReference type="PANTHER" id="PTHR11929:SF145">
    <property type="entry name" value="ALPHA-(1,3)-FUCOSYLTRANSFERASE FUT-1"/>
    <property type="match status" value="1"/>
</dbReference>
<evidence type="ECO:0000256" key="9">
    <source>
        <dbReference type="ARBA" id="ARBA00023136"/>
    </source>
</evidence>
<keyword evidence="4 11" id="KW-0328">Glycosyltransferase</keyword>
<dbReference type="Proteomes" id="UP001642483">
    <property type="component" value="Unassembled WGS sequence"/>
</dbReference>
<reference evidence="14 15" key="1">
    <citation type="submission" date="2024-02" db="EMBL/GenBank/DDBJ databases">
        <authorList>
            <person name="Daric V."/>
            <person name="Darras S."/>
        </authorList>
    </citation>
    <scope>NUCLEOTIDE SEQUENCE [LARGE SCALE GENOMIC DNA]</scope>
</reference>
<dbReference type="PANTHER" id="PTHR11929">
    <property type="entry name" value="ALPHA- 1,3 -FUCOSYLTRANSFERASE"/>
    <property type="match status" value="1"/>
</dbReference>
<evidence type="ECO:0000256" key="6">
    <source>
        <dbReference type="ARBA" id="ARBA00022692"/>
    </source>
</evidence>
<evidence type="ECO:0000256" key="1">
    <source>
        <dbReference type="ARBA" id="ARBA00004167"/>
    </source>
</evidence>
<evidence type="ECO:0000313" key="14">
    <source>
        <dbReference type="EMBL" id="CAK8689515.1"/>
    </source>
</evidence>
<dbReference type="EMBL" id="CAWYQH010000108">
    <property type="protein sequence ID" value="CAK8689515.1"/>
    <property type="molecule type" value="Genomic_DNA"/>
</dbReference>
<evidence type="ECO:0000256" key="10">
    <source>
        <dbReference type="ARBA" id="ARBA00023180"/>
    </source>
</evidence>
<dbReference type="SUPFAM" id="SSF53756">
    <property type="entry name" value="UDP-Glycosyltransferase/glycogen phosphorylase"/>
    <property type="match status" value="1"/>
</dbReference>
<keyword evidence="9 11" id="KW-0472">Membrane</keyword>
<keyword evidence="8 11" id="KW-1133">Transmembrane helix</keyword>
<evidence type="ECO:0000256" key="4">
    <source>
        <dbReference type="ARBA" id="ARBA00022676"/>
    </source>
</evidence>
<evidence type="ECO:0000313" key="15">
    <source>
        <dbReference type="Proteomes" id="UP001642483"/>
    </source>
</evidence>
<accession>A0ABP0GD37</accession>
<protein>
    <recommendedName>
        <fullName evidence="11">Fucosyltransferase</fullName>
        <ecNumber evidence="11">2.4.1.-</ecNumber>
    </recommendedName>
</protein>
<organism evidence="14 15">
    <name type="scientific">Clavelina lepadiformis</name>
    <name type="common">Light-bulb sea squirt</name>
    <name type="synonym">Ascidia lepadiformis</name>
    <dbReference type="NCBI Taxonomy" id="159417"/>
    <lineage>
        <taxon>Eukaryota</taxon>
        <taxon>Metazoa</taxon>
        <taxon>Chordata</taxon>
        <taxon>Tunicata</taxon>
        <taxon>Ascidiacea</taxon>
        <taxon>Aplousobranchia</taxon>
        <taxon>Clavelinidae</taxon>
        <taxon>Clavelina</taxon>
    </lineage>
</organism>